<evidence type="ECO:0000256" key="2">
    <source>
        <dbReference type="SAM" id="Phobius"/>
    </source>
</evidence>
<keyword evidence="2" id="KW-0472">Membrane</keyword>
<feature type="non-terminal residue" evidence="3">
    <location>
        <position position="1"/>
    </location>
</feature>
<dbReference type="RefSeq" id="WP_207279753.1">
    <property type="nucleotide sequence ID" value="NZ_JAFLEQ010000017.1"/>
</dbReference>
<feature type="region of interest" description="Disordered" evidence="1">
    <location>
        <begin position="1"/>
        <end position="38"/>
    </location>
</feature>
<sequence length="95" mass="10023">TTTVTSVVEEPVAVTTRSTTTKPVPVGGQSESLSQNTSVGENTNMAAVPFIGGGVVGVGITVASLWFLLLNSGLDIPLMASPTWLPWLRWVPWRS</sequence>
<accession>A0A939E1K9</accession>
<keyword evidence="4" id="KW-1185">Reference proteome</keyword>
<keyword evidence="2" id="KW-1133">Transmembrane helix</keyword>
<dbReference type="Proteomes" id="UP000664332">
    <property type="component" value="Unassembled WGS sequence"/>
</dbReference>
<evidence type="ECO:0000256" key="1">
    <source>
        <dbReference type="SAM" id="MobiDB-lite"/>
    </source>
</evidence>
<feature type="compositionally biased region" description="Low complexity" evidence="1">
    <location>
        <begin position="1"/>
        <end position="16"/>
    </location>
</feature>
<evidence type="ECO:0000313" key="4">
    <source>
        <dbReference type="Proteomes" id="UP000664332"/>
    </source>
</evidence>
<gene>
    <name evidence="3" type="ORF">JZY06_11825</name>
</gene>
<proteinExistence type="predicted"/>
<protein>
    <submittedName>
        <fullName evidence="3">Uncharacterized protein</fullName>
    </submittedName>
</protein>
<evidence type="ECO:0000313" key="3">
    <source>
        <dbReference type="EMBL" id="MBN9645294.1"/>
    </source>
</evidence>
<dbReference type="AlphaFoldDB" id="A0A939E1K9"/>
<keyword evidence="2" id="KW-0812">Transmembrane</keyword>
<organism evidence="3 4">
    <name type="scientific">Corynebacterium mendelii</name>
    <dbReference type="NCBI Taxonomy" id="2765362"/>
    <lineage>
        <taxon>Bacteria</taxon>
        <taxon>Bacillati</taxon>
        <taxon>Actinomycetota</taxon>
        <taxon>Actinomycetes</taxon>
        <taxon>Mycobacteriales</taxon>
        <taxon>Corynebacteriaceae</taxon>
        <taxon>Corynebacterium</taxon>
    </lineage>
</organism>
<name>A0A939E1K9_9CORY</name>
<comment type="caution">
    <text evidence="3">The sequence shown here is derived from an EMBL/GenBank/DDBJ whole genome shotgun (WGS) entry which is preliminary data.</text>
</comment>
<feature type="compositionally biased region" description="Polar residues" evidence="1">
    <location>
        <begin position="29"/>
        <end position="38"/>
    </location>
</feature>
<feature type="transmembrane region" description="Helical" evidence="2">
    <location>
        <begin position="46"/>
        <end position="69"/>
    </location>
</feature>
<dbReference type="EMBL" id="JAFLEQ010000017">
    <property type="protein sequence ID" value="MBN9645294.1"/>
    <property type="molecule type" value="Genomic_DNA"/>
</dbReference>
<reference evidence="3" key="1">
    <citation type="submission" date="2021-03" db="EMBL/GenBank/DDBJ databases">
        <authorList>
            <person name="Sun Q."/>
        </authorList>
    </citation>
    <scope>NUCLEOTIDE SEQUENCE</scope>
    <source>
        <strain evidence="3">CCM 8862</strain>
    </source>
</reference>